<keyword evidence="5" id="KW-1185">Reference proteome</keyword>
<dbReference type="OrthoDB" id="63594at2759"/>
<dbReference type="EMBL" id="QXFT01000260">
    <property type="protein sequence ID" value="KAE9349202.1"/>
    <property type="molecule type" value="Genomic_DNA"/>
</dbReference>
<evidence type="ECO:0000313" key="4">
    <source>
        <dbReference type="Proteomes" id="UP000429607"/>
    </source>
</evidence>
<organism evidence="3 5">
    <name type="scientific">Phytophthora rubi</name>
    <dbReference type="NCBI Taxonomy" id="129364"/>
    <lineage>
        <taxon>Eukaryota</taxon>
        <taxon>Sar</taxon>
        <taxon>Stramenopiles</taxon>
        <taxon>Oomycota</taxon>
        <taxon>Peronosporomycetes</taxon>
        <taxon>Peronosporales</taxon>
        <taxon>Peronosporaceae</taxon>
        <taxon>Phytophthora</taxon>
    </lineage>
</organism>
<name>A0A6A4FY45_9STRA</name>
<evidence type="ECO:0000313" key="2">
    <source>
        <dbReference type="EMBL" id="KAE9043531.1"/>
    </source>
</evidence>
<reference evidence="3 5" key="1">
    <citation type="submission" date="2018-08" db="EMBL/GenBank/DDBJ databases">
        <title>Genomic investigation of the strawberry pathogen Phytophthora fragariae indicates pathogenicity is determined by transcriptional variation in three key races.</title>
        <authorList>
            <person name="Adams T.M."/>
            <person name="Armitage A.D."/>
            <person name="Sobczyk M.K."/>
            <person name="Bates H.J."/>
            <person name="Dunwell J.M."/>
            <person name="Nellist C.F."/>
            <person name="Harrison R.J."/>
        </authorList>
    </citation>
    <scope>NUCLEOTIDE SEQUENCE [LARGE SCALE GENOMIC DNA]</scope>
    <source>
        <strain evidence="2 4">SCRP249</strain>
        <strain evidence="1 6">SCRP324</strain>
        <strain evidence="3 5">SCRP333</strain>
    </source>
</reference>
<dbReference type="InterPro" id="IPR027850">
    <property type="entry name" value="DUF4504"/>
</dbReference>
<dbReference type="PANTHER" id="PTHR31366">
    <property type="entry name" value="UPF0739 PROTEIN C1ORF74"/>
    <property type="match status" value="1"/>
</dbReference>
<dbReference type="Proteomes" id="UP000435112">
    <property type="component" value="Unassembled WGS sequence"/>
</dbReference>
<proteinExistence type="predicted"/>
<evidence type="ECO:0000313" key="1">
    <source>
        <dbReference type="EMBL" id="KAE9038315.1"/>
    </source>
</evidence>
<protein>
    <submittedName>
        <fullName evidence="3">Uncharacterized protein</fullName>
    </submittedName>
</protein>
<dbReference type="Proteomes" id="UP000434957">
    <property type="component" value="Unassembled WGS sequence"/>
</dbReference>
<accession>A0A6A4FY45</accession>
<comment type="caution">
    <text evidence="3">The sequence shown here is derived from an EMBL/GenBank/DDBJ whole genome shotgun (WGS) entry which is preliminary data.</text>
</comment>
<sequence length="366" mass="40294">MSCWPGDSRALGVLLGFQREIRAFVSSSDRCSLSRVSWWFYQSATSAGGDGDGDGNASWPSDGQLSALAHRVHSQLARGGGRSDVRRKKTKARLAVGHVRVLLRELLLVACGLRASCLVDCCALTKELAGLLLSSLAAESEYRWCSAVHRVRAVLLDGNVFFVNVDAFVREKMAGPQPLYVNVSASLTQPQLLSNDSNEASRLQAFAEWTTAACRELLRSTTGQVLEWRRSPSLNATALAGILLCYPCVYDVLEDENSSDTDDGWGEHENCLAMCPLVVLQTACLFMPLQQLEIVLHEFSVPRHLLCRFNEELLEQVDAMSFPLVKLLQARCRLKLQHAIEQSSLLPASVQPQVRGHTCTLPRVAL</sequence>
<dbReference type="PANTHER" id="PTHR31366:SF2">
    <property type="entry name" value="UPF0739 PROTEIN C1ORF74"/>
    <property type="match status" value="1"/>
</dbReference>
<dbReference type="EMBL" id="QXFV01000260">
    <property type="protein sequence ID" value="KAE9043531.1"/>
    <property type="molecule type" value="Genomic_DNA"/>
</dbReference>
<dbReference type="Pfam" id="PF14953">
    <property type="entry name" value="DUF4504"/>
    <property type="match status" value="1"/>
</dbReference>
<gene>
    <name evidence="2" type="ORF">PR001_g5753</name>
    <name evidence="1" type="ORF">PR002_g6088</name>
    <name evidence="3" type="ORF">PR003_g6011</name>
</gene>
<evidence type="ECO:0000313" key="3">
    <source>
        <dbReference type="EMBL" id="KAE9349202.1"/>
    </source>
</evidence>
<evidence type="ECO:0000313" key="5">
    <source>
        <dbReference type="Proteomes" id="UP000434957"/>
    </source>
</evidence>
<dbReference type="Proteomes" id="UP000429607">
    <property type="component" value="Unassembled WGS sequence"/>
</dbReference>
<dbReference type="AlphaFoldDB" id="A0A6A4FY45"/>
<evidence type="ECO:0000313" key="6">
    <source>
        <dbReference type="Proteomes" id="UP000435112"/>
    </source>
</evidence>
<dbReference type="EMBL" id="QXFU01000269">
    <property type="protein sequence ID" value="KAE9038315.1"/>
    <property type="molecule type" value="Genomic_DNA"/>
</dbReference>